<protein>
    <recommendedName>
        <fullName evidence="1">Heterokaryon incompatibility domain-containing protein</fullName>
    </recommendedName>
</protein>
<keyword evidence="3" id="KW-1185">Reference proteome</keyword>
<dbReference type="EMBL" id="JAUKUD010000001">
    <property type="protein sequence ID" value="KAK0753533.1"/>
    <property type="molecule type" value="Genomic_DNA"/>
</dbReference>
<proteinExistence type="predicted"/>
<evidence type="ECO:0000259" key="1">
    <source>
        <dbReference type="Pfam" id="PF06985"/>
    </source>
</evidence>
<evidence type="ECO:0000313" key="2">
    <source>
        <dbReference type="EMBL" id="KAK0753533.1"/>
    </source>
</evidence>
<dbReference type="Proteomes" id="UP001172155">
    <property type="component" value="Unassembled WGS sequence"/>
</dbReference>
<accession>A0AA40F972</accession>
<feature type="domain" description="Heterokaryon incompatibility" evidence="1">
    <location>
        <begin position="1"/>
        <end position="45"/>
    </location>
</feature>
<comment type="caution">
    <text evidence="2">The sequence shown here is derived from an EMBL/GenBank/DDBJ whole genome shotgun (WGS) entry which is preliminary data.</text>
</comment>
<gene>
    <name evidence="2" type="ORF">B0T18DRAFT_313151</name>
</gene>
<sequence length="67" mass="7390">ISAICINQDDPKERSEQVSRIGDIFSLTDRMIVWLGPGDNSSRQALLTLGHLGSRIIMTKSPSYTLS</sequence>
<feature type="non-terminal residue" evidence="2">
    <location>
        <position position="1"/>
    </location>
</feature>
<dbReference type="AlphaFoldDB" id="A0AA40F972"/>
<organism evidence="2 3">
    <name type="scientific">Schizothecium vesticola</name>
    <dbReference type="NCBI Taxonomy" id="314040"/>
    <lineage>
        <taxon>Eukaryota</taxon>
        <taxon>Fungi</taxon>
        <taxon>Dikarya</taxon>
        <taxon>Ascomycota</taxon>
        <taxon>Pezizomycotina</taxon>
        <taxon>Sordariomycetes</taxon>
        <taxon>Sordariomycetidae</taxon>
        <taxon>Sordariales</taxon>
        <taxon>Schizotheciaceae</taxon>
        <taxon>Schizothecium</taxon>
    </lineage>
</organism>
<dbReference type="InterPro" id="IPR010730">
    <property type="entry name" value="HET"/>
</dbReference>
<evidence type="ECO:0000313" key="3">
    <source>
        <dbReference type="Proteomes" id="UP001172155"/>
    </source>
</evidence>
<dbReference type="Pfam" id="PF06985">
    <property type="entry name" value="HET"/>
    <property type="match status" value="1"/>
</dbReference>
<reference evidence="2" key="1">
    <citation type="submission" date="2023-06" db="EMBL/GenBank/DDBJ databases">
        <title>Genome-scale phylogeny and comparative genomics of the fungal order Sordariales.</title>
        <authorList>
            <consortium name="Lawrence Berkeley National Laboratory"/>
            <person name="Hensen N."/>
            <person name="Bonometti L."/>
            <person name="Westerberg I."/>
            <person name="Brannstrom I.O."/>
            <person name="Guillou S."/>
            <person name="Cros-Aarteil S."/>
            <person name="Calhoun S."/>
            <person name="Haridas S."/>
            <person name="Kuo A."/>
            <person name="Mondo S."/>
            <person name="Pangilinan J."/>
            <person name="Riley R."/>
            <person name="LaButti K."/>
            <person name="Andreopoulos B."/>
            <person name="Lipzen A."/>
            <person name="Chen C."/>
            <person name="Yanf M."/>
            <person name="Daum C."/>
            <person name="Ng V."/>
            <person name="Clum A."/>
            <person name="Steindorff A."/>
            <person name="Ohm R."/>
            <person name="Martin F."/>
            <person name="Silar P."/>
            <person name="Natvig D."/>
            <person name="Lalanne C."/>
            <person name="Gautier V."/>
            <person name="Ament-velasquez S.L."/>
            <person name="Kruys A."/>
            <person name="Hutchinson M.I."/>
            <person name="Powell A.J."/>
            <person name="Barry K."/>
            <person name="Miller A.N."/>
            <person name="Grigoriev I.V."/>
            <person name="Debuchy R."/>
            <person name="Gladieux P."/>
            <person name="Thoren M.H."/>
            <person name="Johannesson H."/>
        </authorList>
    </citation>
    <scope>NUCLEOTIDE SEQUENCE</scope>
    <source>
        <strain evidence="2">SMH3187-1</strain>
    </source>
</reference>
<name>A0AA40F972_9PEZI</name>